<dbReference type="Proteomes" id="UP000013307">
    <property type="component" value="Chromosome"/>
</dbReference>
<sequence>MSFASAIVENALKLAEKHNAKKVNSITVIVGELLLINPDQLEFCYSVASKGTILENSKLIIEVSKAEIKCVNCGERYDSPIYLCEKCGGFVSVNGGKDMILKKIEMEGN</sequence>
<dbReference type="PANTHER" id="PTHR34535">
    <property type="entry name" value="HYDROGENASE MATURATION FACTOR HYPA"/>
    <property type="match status" value="1"/>
</dbReference>
<dbReference type="GO" id="GO:0008270">
    <property type="term" value="F:zinc ion binding"/>
    <property type="evidence" value="ECO:0007669"/>
    <property type="project" value="TreeGrafter"/>
</dbReference>
<evidence type="ECO:0000313" key="5">
    <source>
        <dbReference type="Proteomes" id="UP000013307"/>
    </source>
</evidence>
<dbReference type="AlphaFoldDB" id="N0BDF2"/>
<keyword evidence="1" id="KW-0533">Nickel</keyword>
<accession>N0BDF2</accession>
<dbReference type="HOGENOM" id="CLU_126929_2_1_2"/>
<dbReference type="KEGG" id="ast:Asulf_00254"/>
<dbReference type="OrthoDB" id="36835at2157"/>
<evidence type="ECO:0000313" key="4">
    <source>
        <dbReference type="EMBL" id="AGK60287.1"/>
    </source>
</evidence>
<dbReference type="GO" id="GO:0016151">
    <property type="term" value="F:nickel cation binding"/>
    <property type="evidence" value="ECO:0007669"/>
    <property type="project" value="InterPro"/>
</dbReference>
<dbReference type="PANTHER" id="PTHR34535:SF3">
    <property type="entry name" value="HYDROGENASE MATURATION FACTOR HYPA"/>
    <property type="match status" value="1"/>
</dbReference>
<dbReference type="EMBL" id="CP005290">
    <property type="protein sequence ID" value="AGK60287.1"/>
    <property type="molecule type" value="Genomic_DNA"/>
</dbReference>
<dbReference type="NCBIfam" id="TIGR00100">
    <property type="entry name" value="hypA"/>
    <property type="match status" value="1"/>
</dbReference>
<evidence type="ECO:0000256" key="3">
    <source>
        <dbReference type="ARBA" id="ARBA00022833"/>
    </source>
</evidence>
<evidence type="ECO:0000256" key="2">
    <source>
        <dbReference type="ARBA" id="ARBA00022723"/>
    </source>
</evidence>
<dbReference type="GeneID" id="15391900"/>
<organism evidence="4 5">
    <name type="scientific">Archaeoglobus sulfaticallidus PM70-1</name>
    <dbReference type="NCBI Taxonomy" id="387631"/>
    <lineage>
        <taxon>Archaea</taxon>
        <taxon>Methanobacteriati</taxon>
        <taxon>Methanobacteriota</taxon>
        <taxon>Archaeoglobi</taxon>
        <taxon>Archaeoglobales</taxon>
        <taxon>Archaeoglobaceae</taxon>
        <taxon>Archaeoglobus</taxon>
    </lineage>
</organism>
<protein>
    <submittedName>
        <fullName evidence="4">Hydrogenase nickel insertion protein HypA</fullName>
    </submittedName>
</protein>
<gene>
    <name evidence="4" type="ORF">Asulf_00254</name>
</gene>
<reference evidence="4 5" key="1">
    <citation type="journal article" date="2013" name="Genome Announc.">
        <title>Complete Genome Sequence of the Thermophilic and Facultatively Chemolithoautotrophic Sulfate Reducer Archaeoglobus sulfaticallidus Strain PM70-1T.</title>
        <authorList>
            <person name="Stokke R."/>
            <person name="Hocking W.P."/>
            <person name="Steinsbu B.O."/>
            <person name="Steen I.H."/>
        </authorList>
    </citation>
    <scope>NUCLEOTIDE SEQUENCE [LARGE SCALE GENOMIC DNA]</scope>
    <source>
        <strain evidence="4">PM70-1</strain>
    </source>
</reference>
<dbReference type="PIRSF" id="PIRSF004761">
    <property type="entry name" value="Hydrgn_mat_HypA"/>
    <property type="match status" value="1"/>
</dbReference>
<dbReference type="eggNOG" id="arCOG04426">
    <property type="taxonomic scope" value="Archaea"/>
</dbReference>
<dbReference type="RefSeq" id="WP_015589886.1">
    <property type="nucleotide sequence ID" value="NC_021169.1"/>
</dbReference>
<name>N0BDF2_9EURY</name>
<keyword evidence="5" id="KW-1185">Reference proteome</keyword>
<dbReference type="GO" id="GO:0051604">
    <property type="term" value="P:protein maturation"/>
    <property type="evidence" value="ECO:0007669"/>
    <property type="project" value="InterPro"/>
</dbReference>
<keyword evidence="3" id="KW-0862">Zinc</keyword>
<dbReference type="InterPro" id="IPR000688">
    <property type="entry name" value="HypA/HybF"/>
</dbReference>
<proteinExistence type="predicted"/>
<keyword evidence="2" id="KW-0479">Metal-binding</keyword>
<evidence type="ECO:0000256" key="1">
    <source>
        <dbReference type="ARBA" id="ARBA00022596"/>
    </source>
</evidence>
<dbReference type="Gene3D" id="3.30.2320.80">
    <property type="match status" value="1"/>
</dbReference>
<dbReference type="STRING" id="387631.Asulf_00254"/>
<dbReference type="Pfam" id="PF01155">
    <property type="entry name" value="HypA"/>
    <property type="match status" value="1"/>
</dbReference>